<dbReference type="Proteomes" id="UP001319865">
    <property type="component" value="Chromosome"/>
</dbReference>
<dbReference type="EMBL" id="AP025183">
    <property type="protein sequence ID" value="BDB53083.1"/>
    <property type="molecule type" value="Genomic_DNA"/>
</dbReference>
<evidence type="ECO:0000313" key="2">
    <source>
        <dbReference type="Proteomes" id="UP001319865"/>
    </source>
</evidence>
<sequence length="143" mass="16206">MNKLSNTSQNSTVKSDFAHYFSNLNSIGLASLLKDDILYVEITKGDWIALFEKQFESFKRNDIHYLKSIAGVCSGCKKGCSGYTFLDEVSGFYVDFVIEVNEEGTIDYTECVNLINEIALPNKKEQIFFNEEGLNTTNHECPF</sequence>
<proteinExistence type="predicted"/>
<reference evidence="1 2" key="1">
    <citation type="journal article" date="2022" name="Int. J. Syst. Evol. Microbiol.">
        <title>Flavobacterium ammonificans sp. nov. and Flavobacterium ammoniigenes sp. nov., ammonifying bacteria isolated from surface river water.</title>
        <authorList>
            <person name="Watanabe K."/>
            <person name="Kitamura T."/>
            <person name="Ogata Y."/>
            <person name="Shindo C."/>
            <person name="Suda W."/>
        </authorList>
    </citation>
    <scope>NUCLEOTIDE SEQUENCE [LARGE SCALE GENOMIC DNA]</scope>
    <source>
        <strain evidence="1 2">GENT11</strain>
    </source>
</reference>
<name>A0ABN6KV73_9FLAO</name>
<keyword evidence="2" id="KW-1185">Reference proteome</keyword>
<reference evidence="1 2" key="2">
    <citation type="journal article" date="2022" name="Microorganisms">
        <title>Complete Genome Sequences of Two Flavobacterium ammonificans Strains and a Flavobacterium ammoniigenes Strain of Ammonifying Bacterioplankton Isolated from Surface River Water.</title>
        <authorList>
            <person name="Suda W."/>
            <person name="Ogata Y."/>
            <person name="Shindo C."/>
            <person name="Watanabe K."/>
        </authorList>
    </citation>
    <scope>NUCLEOTIDE SEQUENCE [LARGE SCALE GENOMIC DNA]</scope>
    <source>
        <strain evidence="1 2">GENT11</strain>
    </source>
</reference>
<organism evidence="1 2">
    <name type="scientific">Flavobacterium ammonificans</name>
    <dbReference type="NCBI Taxonomy" id="1751056"/>
    <lineage>
        <taxon>Bacteria</taxon>
        <taxon>Pseudomonadati</taxon>
        <taxon>Bacteroidota</taxon>
        <taxon>Flavobacteriia</taxon>
        <taxon>Flavobacteriales</taxon>
        <taxon>Flavobacteriaceae</taxon>
        <taxon>Flavobacterium</taxon>
    </lineage>
</organism>
<accession>A0ABN6KV73</accession>
<protein>
    <submittedName>
        <fullName evidence="1">Uncharacterized protein</fullName>
    </submittedName>
</protein>
<dbReference type="RefSeq" id="WP_229329156.1">
    <property type="nucleotide sequence ID" value="NZ_AP025183.1"/>
</dbReference>
<evidence type="ECO:0000313" key="1">
    <source>
        <dbReference type="EMBL" id="BDB53083.1"/>
    </source>
</evidence>
<gene>
    <name evidence="1" type="ORF">GENT11_13950</name>
</gene>